<dbReference type="InterPro" id="IPR007842">
    <property type="entry name" value="HEPN_dom"/>
</dbReference>
<dbReference type="PROSITE" id="PS50910">
    <property type="entry name" value="HEPN"/>
    <property type="match status" value="1"/>
</dbReference>
<comment type="caution">
    <text evidence="2">The sequence shown here is derived from an EMBL/GenBank/DDBJ whole genome shotgun (WGS) entry which is preliminary data.</text>
</comment>
<reference evidence="2 3" key="1">
    <citation type="submission" date="2021-12" db="EMBL/GenBank/DDBJ databases">
        <title>Mucilaginibacter roseus genome.</title>
        <authorList>
            <person name="Ferreira J.R."/>
            <person name="Newman J.D."/>
        </authorList>
    </citation>
    <scope>NUCLEOTIDE SEQUENCE [LARGE SCALE GENOMIC DNA]</scope>
    <source>
        <strain evidence="2 3">LMG 28454</strain>
    </source>
</reference>
<dbReference type="Pfam" id="PF05168">
    <property type="entry name" value="HEPN"/>
    <property type="match status" value="1"/>
</dbReference>
<dbReference type="SUPFAM" id="SSF81593">
    <property type="entry name" value="Nucleotidyltransferase substrate binding subunit/domain"/>
    <property type="match status" value="1"/>
</dbReference>
<gene>
    <name evidence="2" type="ORF">LT679_03660</name>
</gene>
<evidence type="ECO:0000313" key="3">
    <source>
        <dbReference type="Proteomes" id="UP001199919"/>
    </source>
</evidence>
<sequence length="488" mass="56150">MKIHHFNLSDFHPRYITEQEVNDPLMVIRDFFSVDWLTGHLDSLKRWRKYVIEDAYYKDKSSGPVSLLFTHKLTMSLIEALYILNLSRSAKQSLVKIRLNVNAQLQLEQLSWIDYPVYLSEEEVINPYLAIAHFFKAYTVGQYGELLREWLETALSTSAADETLEASDIIYVYENLQKLYEAAWVIRQREIESPILKRFEIEEPNLAIDQMRSELSLVHLNCAFNGTLTVTEKLGLDELVKIIRNRVPSVQMIIHLGTHSKPEAYYLLVVTDEKDKSFEHDIIHTIEAICKPLIDVCVIVHKSDAFIRGISEGGRFFCNALAKCEIAYRSAELALPKLPSVDKGLVQMQNEAIWKRWGKQGKDFLDTALHSYDEGNYGLSLFLMHQAVESALSAIIWINLGYRLSIHNLERMLRLTLMFTDDLRGIFEIGPGKDAGLFDLLQSSYTSARYKDDFNADSEMVKALSDMVCKLFITAEGFYTQAMDKLRE</sequence>
<dbReference type="RefSeq" id="WP_232175619.1">
    <property type="nucleotide sequence ID" value="NZ_JAJPWV010000001.1"/>
</dbReference>
<dbReference type="Proteomes" id="UP001199919">
    <property type="component" value="Unassembled WGS sequence"/>
</dbReference>
<dbReference type="EMBL" id="JAJPWV010000001">
    <property type="protein sequence ID" value="MCD8739690.1"/>
    <property type="molecule type" value="Genomic_DNA"/>
</dbReference>
<accession>A0ABS8TXU2</accession>
<dbReference type="Gene3D" id="1.20.120.330">
    <property type="entry name" value="Nucleotidyltransferases domain 2"/>
    <property type="match status" value="1"/>
</dbReference>
<proteinExistence type="predicted"/>
<organism evidence="2 3">
    <name type="scientific">Mucilaginibacter roseus</name>
    <dbReference type="NCBI Taxonomy" id="1528868"/>
    <lineage>
        <taxon>Bacteria</taxon>
        <taxon>Pseudomonadati</taxon>
        <taxon>Bacteroidota</taxon>
        <taxon>Sphingobacteriia</taxon>
        <taxon>Sphingobacteriales</taxon>
        <taxon>Sphingobacteriaceae</taxon>
        <taxon>Mucilaginibacter</taxon>
    </lineage>
</organism>
<name>A0ABS8TXU2_9SPHI</name>
<keyword evidence="3" id="KW-1185">Reference proteome</keyword>
<feature type="domain" description="HEPN" evidence="1">
    <location>
        <begin position="358"/>
        <end position="478"/>
    </location>
</feature>
<evidence type="ECO:0000259" key="1">
    <source>
        <dbReference type="PROSITE" id="PS50910"/>
    </source>
</evidence>
<dbReference type="SMART" id="SM00748">
    <property type="entry name" value="HEPN"/>
    <property type="match status" value="1"/>
</dbReference>
<evidence type="ECO:0000313" key="2">
    <source>
        <dbReference type="EMBL" id="MCD8739690.1"/>
    </source>
</evidence>
<protein>
    <submittedName>
        <fullName evidence="2">HEPN domain-containing protein</fullName>
    </submittedName>
</protein>